<reference evidence="2 3" key="1">
    <citation type="submission" date="2023-08" db="EMBL/GenBank/DDBJ databases">
        <title>Genome sequencing of plant associated microbes to promote plant fitness in Sorghum bicolor and Oryza sativa.</title>
        <authorList>
            <person name="Coleman-Derr D."/>
        </authorList>
    </citation>
    <scope>NUCLEOTIDE SEQUENCE [LARGE SCALE GENOMIC DNA]</scope>
    <source>
        <strain evidence="2 3">SLBN-33</strain>
    </source>
</reference>
<feature type="region of interest" description="Disordered" evidence="1">
    <location>
        <begin position="1"/>
        <end position="47"/>
    </location>
</feature>
<sequence>MKTEENYFDENGEYLSDADSERQRERSPCRGGVAAPPGYLSGPAPFRARDGTERAELQAIAEMTMAEWEELVRHSDARAKSDYGRIEEAESLNTLIRTAELCNGQMSFAQLAAPAAEVIAISRLL</sequence>
<protein>
    <submittedName>
        <fullName evidence="2">Uncharacterized protein</fullName>
    </submittedName>
</protein>
<dbReference type="Proteomes" id="UP001245184">
    <property type="component" value="Unassembled WGS sequence"/>
</dbReference>
<evidence type="ECO:0000313" key="3">
    <source>
        <dbReference type="Proteomes" id="UP001245184"/>
    </source>
</evidence>
<accession>A0ABD5CSJ5</accession>
<dbReference type="RefSeq" id="WP_310034866.1">
    <property type="nucleotide sequence ID" value="NZ_JAVIZN010000002.1"/>
</dbReference>
<dbReference type="EMBL" id="JAVIZN010000002">
    <property type="protein sequence ID" value="MDR6207841.1"/>
    <property type="molecule type" value="Genomic_DNA"/>
</dbReference>
<name>A0ABD5CSJ5_9BURK</name>
<proteinExistence type="predicted"/>
<feature type="compositionally biased region" description="Acidic residues" evidence="1">
    <location>
        <begin position="1"/>
        <end position="18"/>
    </location>
</feature>
<gene>
    <name evidence="2" type="ORF">QF025_006561</name>
</gene>
<evidence type="ECO:0000256" key="1">
    <source>
        <dbReference type="SAM" id="MobiDB-lite"/>
    </source>
</evidence>
<comment type="caution">
    <text evidence="2">The sequence shown here is derived from an EMBL/GenBank/DDBJ whole genome shotgun (WGS) entry which is preliminary data.</text>
</comment>
<feature type="compositionally biased region" description="Basic and acidic residues" evidence="1">
    <location>
        <begin position="19"/>
        <end position="28"/>
    </location>
</feature>
<organism evidence="2 3">
    <name type="scientific">Paraburkholderia graminis</name>
    <dbReference type="NCBI Taxonomy" id="60548"/>
    <lineage>
        <taxon>Bacteria</taxon>
        <taxon>Pseudomonadati</taxon>
        <taxon>Pseudomonadota</taxon>
        <taxon>Betaproteobacteria</taxon>
        <taxon>Burkholderiales</taxon>
        <taxon>Burkholderiaceae</taxon>
        <taxon>Paraburkholderia</taxon>
    </lineage>
</organism>
<evidence type="ECO:0000313" key="2">
    <source>
        <dbReference type="EMBL" id="MDR6207841.1"/>
    </source>
</evidence>
<dbReference type="AlphaFoldDB" id="A0ABD5CSJ5"/>